<dbReference type="RefSeq" id="WP_194453025.1">
    <property type="nucleotide sequence ID" value="NZ_CP063849.1"/>
</dbReference>
<feature type="signal peptide" evidence="1">
    <location>
        <begin position="1"/>
        <end position="23"/>
    </location>
</feature>
<organism evidence="2 3">
    <name type="scientific">Paludibaculum fermentans</name>
    <dbReference type="NCBI Taxonomy" id="1473598"/>
    <lineage>
        <taxon>Bacteria</taxon>
        <taxon>Pseudomonadati</taxon>
        <taxon>Acidobacteriota</taxon>
        <taxon>Terriglobia</taxon>
        <taxon>Bryobacterales</taxon>
        <taxon>Bryobacteraceae</taxon>
        <taxon>Paludibaculum</taxon>
    </lineage>
</organism>
<evidence type="ECO:0000313" key="3">
    <source>
        <dbReference type="Proteomes" id="UP000593892"/>
    </source>
</evidence>
<dbReference type="AlphaFoldDB" id="A0A7S7SPA0"/>
<proteinExistence type="predicted"/>
<name>A0A7S7SPA0_PALFE</name>
<keyword evidence="1" id="KW-0732">Signal</keyword>
<sequence length="206" mass="22062">MTFNLPLLRLASALIAFGLGAEASQLQPAQFTFAGKVSDLAGSPVAGAVIKIEPIDHQFENITIHAKNGRYVSPPLPDGAYALTATAPGFLTVSYSQLKVAFPRTIEFDITLRTGPVLEGEIGAEDPSRRFFGVLQRDKLTISGAKVCLRRGESVSCSLTNSLGQYFLKVSPGVYSGTVEVNGEVVFSSQLDLGAPGQYQNRIRLK</sequence>
<keyword evidence="2" id="KW-0645">Protease</keyword>
<dbReference type="KEGG" id="pfer:IRI77_15900"/>
<dbReference type="Pfam" id="PF13620">
    <property type="entry name" value="CarboxypepD_reg"/>
    <property type="match status" value="1"/>
</dbReference>
<dbReference type="InterPro" id="IPR008969">
    <property type="entry name" value="CarboxyPept-like_regulatory"/>
</dbReference>
<keyword evidence="3" id="KW-1185">Reference proteome</keyword>
<gene>
    <name evidence="2" type="ORF">IRI77_15900</name>
</gene>
<dbReference type="SUPFAM" id="SSF49464">
    <property type="entry name" value="Carboxypeptidase regulatory domain-like"/>
    <property type="match status" value="1"/>
</dbReference>
<feature type="chain" id="PRO_5032775815" evidence="1">
    <location>
        <begin position="24"/>
        <end position="206"/>
    </location>
</feature>
<keyword evidence="2" id="KW-0378">Hydrolase</keyword>
<protein>
    <submittedName>
        <fullName evidence="2">Carboxypeptidase regulatory-like domain-containing protein</fullName>
    </submittedName>
</protein>
<evidence type="ECO:0000256" key="1">
    <source>
        <dbReference type="SAM" id="SignalP"/>
    </source>
</evidence>
<accession>A0A7S7SPA0</accession>
<dbReference type="Proteomes" id="UP000593892">
    <property type="component" value="Chromosome"/>
</dbReference>
<dbReference type="EMBL" id="CP063849">
    <property type="protein sequence ID" value="QOY91371.1"/>
    <property type="molecule type" value="Genomic_DNA"/>
</dbReference>
<reference evidence="2 3" key="1">
    <citation type="submission" date="2020-10" db="EMBL/GenBank/DDBJ databases">
        <title>Complete genome sequence of Paludibaculum fermentans P105T, a facultatively anaerobic acidobacterium capable of dissimilatory Fe(III) reduction.</title>
        <authorList>
            <person name="Dedysh S.N."/>
            <person name="Beletsky A.V."/>
            <person name="Kulichevskaya I.S."/>
            <person name="Mardanov A.V."/>
            <person name="Ravin N.V."/>
        </authorList>
    </citation>
    <scope>NUCLEOTIDE SEQUENCE [LARGE SCALE GENOMIC DNA]</scope>
    <source>
        <strain evidence="2 3">P105</strain>
    </source>
</reference>
<evidence type="ECO:0000313" key="2">
    <source>
        <dbReference type="EMBL" id="QOY91371.1"/>
    </source>
</evidence>
<keyword evidence="2" id="KW-0121">Carboxypeptidase</keyword>
<dbReference type="GO" id="GO:0004180">
    <property type="term" value="F:carboxypeptidase activity"/>
    <property type="evidence" value="ECO:0007669"/>
    <property type="project" value="UniProtKB-KW"/>
</dbReference>
<dbReference type="Gene3D" id="2.60.40.1120">
    <property type="entry name" value="Carboxypeptidase-like, regulatory domain"/>
    <property type="match status" value="1"/>
</dbReference>